<feature type="compositionally biased region" description="Polar residues" evidence="1">
    <location>
        <begin position="1"/>
        <end position="17"/>
    </location>
</feature>
<gene>
    <name evidence="2" type="ORF">PRZ48_005312</name>
</gene>
<dbReference type="EMBL" id="JAXOVC010000003">
    <property type="protein sequence ID" value="KAK4504396.1"/>
    <property type="molecule type" value="Genomic_DNA"/>
</dbReference>
<comment type="caution">
    <text evidence="2">The sequence shown here is derived from an EMBL/GenBank/DDBJ whole genome shotgun (WGS) entry which is preliminary data.</text>
</comment>
<protein>
    <recommendedName>
        <fullName evidence="4">SnoaL-like domain-containing protein</fullName>
    </recommendedName>
</protein>
<reference evidence="2 3" key="1">
    <citation type="journal article" date="2023" name="G3 (Bethesda)">
        <title>A chromosome-level genome assembly of Zasmidium syzygii isolated from banana leaves.</title>
        <authorList>
            <person name="van Westerhoven A.C."/>
            <person name="Mehrabi R."/>
            <person name="Talebi R."/>
            <person name="Steentjes M.B.F."/>
            <person name="Corcolon B."/>
            <person name="Chong P.A."/>
            <person name="Kema G.H.J."/>
            <person name="Seidl M.F."/>
        </authorList>
    </citation>
    <scope>NUCLEOTIDE SEQUENCE [LARGE SCALE GENOMIC DNA]</scope>
    <source>
        <strain evidence="2 3">P124</strain>
    </source>
</reference>
<accession>A0ABR0ETG3</accession>
<dbReference type="Proteomes" id="UP001305779">
    <property type="component" value="Unassembled WGS sequence"/>
</dbReference>
<proteinExistence type="predicted"/>
<keyword evidence="3" id="KW-1185">Reference proteome</keyword>
<feature type="region of interest" description="Disordered" evidence="1">
    <location>
        <begin position="70"/>
        <end position="89"/>
    </location>
</feature>
<evidence type="ECO:0008006" key="4">
    <source>
        <dbReference type="Google" id="ProtNLM"/>
    </source>
</evidence>
<name>A0ABR0ETG3_ZASCE</name>
<feature type="region of interest" description="Disordered" evidence="1">
    <location>
        <begin position="1"/>
        <end position="41"/>
    </location>
</feature>
<evidence type="ECO:0000313" key="2">
    <source>
        <dbReference type="EMBL" id="KAK4504396.1"/>
    </source>
</evidence>
<feature type="compositionally biased region" description="Low complexity" evidence="1">
    <location>
        <begin position="71"/>
        <end position="82"/>
    </location>
</feature>
<feature type="compositionally biased region" description="Low complexity" evidence="1">
    <location>
        <begin position="18"/>
        <end position="32"/>
    </location>
</feature>
<evidence type="ECO:0000313" key="3">
    <source>
        <dbReference type="Proteomes" id="UP001305779"/>
    </source>
</evidence>
<organism evidence="2 3">
    <name type="scientific">Zasmidium cellare</name>
    <name type="common">Wine cellar mold</name>
    <name type="synonym">Racodium cellare</name>
    <dbReference type="NCBI Taxonomy" id="395010"/>
    <lineage>
        <taxon>Eukaryota</taxon>
        <taxon>Fungi</taxon>
        <taxon>Dikarya</taxon>
        <taxon>Ascomycota</taxon>
        <taxon>Pezizomycotina</taxon>
        <taxon>Dothideomycetes</taxon>
        <taxon>Dothideomycetidae</taxon>
        <taxon>Mycosphaerellales</taxon>
        <taxon>Mycosphaerellaceae</taxon>
        <taxon>Zasmidium</taxon>
    </lineage>
</organism>
<evidence type="ECO:0000256" key="1">
    <source>
        <dbReference type="SAM" id="MobiDB-lite"/>
    </source>
</evidence>
<sequence length="224" mass="25226">MQSTSPKSPALVTINSAESQESPETPSSTTDTSESKDSKKNSADIELLEGLCQNLWTLINERDWSSLRITPSAESSPSSSPPDLTRQISGGSITLSEHSHASTIRDPESLATWIAPRFTVELNNREIASSFKDYMRIQRRVTDQYPQYHVAVQEISTELDMRHGWANVLVFTSVTGYPLGVDRQVVTMFKWKRSERQWWCTKLSTLRGGGRYEHWNATSVVCGR</sequence>